<keyword evidence="3" id="KW-0677">Repeat</keyword>
<name>A0A9W4P404_9EURO</name>
<protein>
    <recommendedName>
        <fullName evidence="6">Nephrocystin 3-like N-terminal domain-containing protein</fullName>
    </recommendedName>
</protein>
<accession>A0A9W4P404</accession>
<dbReference type="InterPro" id="IPR019775">
    <property type="entry name" value="WD40_repeat_CS"/>
</dbReference>
<dbReference type="SUPFAM" id="SSF50978">
    <property type="entry name" value="WD40 repeat-like"/>
    <property type="match status" value="1"/>
</dbReference>
<comment type="caution">
    <text evidence="7">The sequence shown here is derived from an EMBL/GenBank/DDBJ whole genome shotgun (WGS) entry which is preliminary data.</text>
</comment>
<dbReference type="PROSITE" id="PS00678">
    <property type="entry name" value="WD_REPEATS_1"/>
    <property type="match status" value="3"/>
</dbReference>
<dbReference type="InterPro" id="IPR056884">
    <property type="entry name" value="NPHP3-like_N"/>
</dbReference>
<evidence type="ECO:0000259" key="6">
    <source>
        <dbReference type="Pfam" id="PF24883"/>
    </source>
</evidence>
<dbReference type="InterPro" id="IPR036322">
    <property type="entry name" value="WD40_repeat_dom_sf"/>
</dbReference>
<evidence type="ECO:0000256" key="3">
    <source>
        <dbReference type="ARBA" id="ARBA00022737"/>
    </source>
</evidence>
<feature type="domain" description="Nephrocystin 3-like N-terminal" evidence="6">
    <location>
        <begin position="2"/>
        <end position="133"/>
    </location>
</feature>
<reference evidence="7" key="1">
    <citation type="submission" date="2021-07" db="EMBL/GenBank/DDBJ databases">
        <authorList>
            <person name="Branca A.L. A."/>
        </authorList>
    </citation>
    <scope>NUCLEOTIDE SEQUENCE</scope>
</reference>
<dbReference type="EMBL" id="CAJVRC010000869">
    <property type="protein sequence ID" value="CAG8901239.1"/>
    <property type="molecule type" value="Genomic_DNA"/>
</dbReference>
<dbReference type="InterPro" id="IPR020472">
    <property type="entry name" value="WD40_PAC1"/>
</dbReference>
<dbReference type="CDD" id="cd00200">
    <property type="entry name" value="WD40"/>
    <property type="match status" value="1"/>
</dbReference>
<evidence type="ECO:0000313" key="7">
    <source>
        <dbReference type="EMBL" id="CAG8901239.1"/>
    </source>
</evidence>
<organism evidence="7 8">
    <name type="scientific">Penicillium egyptiacum</name>
    <dbReference type="NCBI Taxonomy" id="1303716"/>
    <lineage>
        <taxon>Eukaryota</taxon>
        <taxon>Fungi</taxon>
        <taxon>Dikarya</taxon>
        <taxon>Ascomycota</taxon>
        <taxon>Pezizomycotina</taxon>
        <taxon>Eurotiomycetes</taxon>
        <taxon>Eurotiomycetidae</taxon>
        <taxon>Eurotiales</taxon>
        <taxon>Aspergillaceae</taxon>
        <taxon>Penicillium</taxon>
    </lineage>
</organism>
<dbReference type="InterPro" id="IPR001680">
    <property type="entry name" value="WD40_rpt"/>
</dbReference>
<gene>
    <name evidence="7" type="ORF">PEGY_LOCUS6416</name>
</gene>
<keyword evidence="4" id="KW-0539">Nucleus</keyword>
<feature type="repeat" description="WD" evidence="5">
    <location>
        <begin position="617"/>
        <end position="658"/>
    </location>
</feature>
<dbReference type="SMART" id="SM00320">
    <property type="entry name" value="WD40"/>
    <property type="match status" value="3"/>
</dbReference>
<proteinExistence type="predicted"/>
<evidence type="ECO:0000256" key="5">
    <source>
        <dbReference type="PROSITE-ProRule" id="PRU00221"/>
    </source>
</evidence>
<feature type="repeat" description="WD" evidence="5">
    <location>
        <begin position="575"/>
        <end position="616"/>
    </location>
</feature>
<keyword evidence="8" id="KW-1185">Reference proteome</keyword>
<dbReference type="PRINTS" id="PR00320">
    <property type="entry name" value="GPROTEINBRPT"/>
</dbReference>
<dbReference type="Gene3D" id="2.130.10.10">
    <property type="entry name" value="YVTN repeat-like/Quinoprotein amine dehydrogenase"/>
    <property type="match status" value="2"/>
</dbReference>
<dbReference type="PROSITE" id="PS50294">
    <property type="entry name" value="WD_REPEATS_REGION"/>
    <property type="match status" value="3"/>
</dbReference>
<sequence>MLLCGIIDKLQQESENGMSHGWKPIYFFCQATDNQFNDATSVVRGLLESLFAEHKRLRDKMNRTDIPYYLDINRLVMLRKTLMEALQDPDLPGLYLIVDALDECRHGLQDLLRLIADASNLSSVRIKVLVSSRPSETIENEFNNLQQKIVLSLESDQPLISESVQLYILHKVKELADKKRYDKALRHVVQQHLESNAHGTFLWVALVCKALQGMDVLARHTLQILEAKFPAGLENFYTKMIEDLNKSWKDADVCKQILSIACVVYRPINWDEMVSLLGQPDLQGAKSIITSCGSFLTIQEDAEVISFVHQSAKDFLLENANARRQILPFEVDHQHYRIFSISLQDLSRTLERDMYKLKDPGFHRSLVSPPEPDPLAAVRYSCVYWADHLLELVPPGSQNLSAPEGKVEIKPLTDIYAQSPRWYIDLIQLIFKSLLTLAFLLYNPVLLSLRAREFHESMKNGGLVHEFLQDKYLYWLEALSLLSSIPKGVRAMERLEACSRNVKSRELYSLINDARRFILSQKGAIEIAPLQVYVSALVFSPSGSLIKQLFNREEPKWICGKPKVGTVWDHCLQTLEGHDGSVRAVVFSNDGQRLASGSYDTIVKIWDATSGDCLQTLEGHNNRVTSVVFSNDGRRLASGSYDTTVKIWDATSGDCLQTLEGHNSRVTSVVFSNDGRRLASGSDDKTVKIWDATSGNCLHTLFVGRPVYQLSFDPKTKFRMSTEFGAFNLPSSSGTAISDSERAAPRDRSHSGYGISADGIWIVNEGQNVLWIPPKYRPMVSAVADSAVALASQSGCMCIMRFSPDIKDPEKA</sequence>
<evidence type="ECO:0000256" key="1">
    <source>
        <dbReference type="ARBA" id="ARBA00004123"/>
    </source>
</evidence>
<dbReference type="OrthoDB" id="538223at2759"/>
<evidence type="ECO:0000256" key="4">
    <source>
        <dbReference type="ARBA" id="ARBA00023242"/>
    </source>
</evidence>
<dbReference type="InterPro" id="IPR039241">
    <property type="entry name" value="Rrp9-like"/>
</dbReference>
<dbReference type="PANTHER" id="PTHR19865:SF0">
    <property type="entry name" value="U3 SMALL NUCLEOLAR RNA-INTERACTING PROTEIN 2"/>
    <property type="match status" value="1"/>
</dbReference>
<comment type="subcellular location">
    <subcellularLocation>
        <location evidence="1">Nucleus</location>
    </subcellularLocation>
</comment>
<evidence type="ECO:0000256" key="2">
    <source>
        <dbReference type="ARBA" id="ARBA00022574"/>
    </source>
</evidence>
<evidence type="ECO:0000313" key="8">
    <source>
        <dbReference type="Proteomes" id="UP001154252"/>
    </source>
</evidence>
<keyword evidence="2 5" id="KW-0853">WD repeat</keyword>
<dbReference type="Pfam" id="PF00400">
    <property type="entry name" value="WD40"/>
    <property type="match status" value="3"/>
</dbReference>
<dbReference type="PANTHER" id="PTHR19865">
    <property type="entry name" value="U3 SMALL NUCLEOLAR RNA INTERACTING PROTEIN 2"/>
    <property type="match status" value="1"/>
</dbReference>
<dbReference type="PROSITE" id="PS50082">
    <property type="entry name" value="WD_REPEATS_2"/>
    <property type="match status" value="3"/>
</dbReference>
<dbReference type="AlphaFoldDB" id="A0A9W4P404"/>
<dbReference type="InterPro" id="IPR015943">
    <property type="entry name" value="WD40/YVTN_repeat-like_dom_sf"/>
</dbReference>
<dbReference type="GO" id="GO:0032040">
    <property type="term" value="C:small-subunit processome"/>
    <property type="evidence" value="ECO:0007669"/>
    <property type="project" value="TreeGrafter"/>
</dbReference>
<dbReference type="GO" id="GO:0034511">
    <property type="term" value="F:U3 snoRNA binding"/>
    <property type="evidence" value="ECO:0007669"/>
    <property type="project" value="InterPro"/>
</dbReference>
<dbReference type="Pfam" id="PF24883">
    <property type="entry name" value="NPHP3_N"/>
    <property type="match status" value="1"/>
</dbReference>
<dbReference type="Proteomes" id="UP001154252">
    <property type="component" value="Unassembled WGS sequence"/>
</dbReference>
<feature type="repeat" description="WD" evidence="5">
    <location>
        <begin position="659"/>
        <end position="700"/>
    </location>
</feature>